<reference evidence="1 2" key="1">
    <citation type="journal article" date="2021" name="DNA Res.">
        <title>Genome analysis of Candida subhashii reveals its hybrid nature and dual mitochondrial genome conformations.</title>
        <authorList>
            <person name="Mixao V."/>
            <person name="Hegedusova E."/>
            <person name="Saus E."/>
            <person name="Pryszcz L.P."/>
            <person name="Cillingova A."/>
            <person name="Nosek J."/>
            <person name="Gabaldon T."/>
        </authorList>
    </citation>
    <scope>NUCLEOTIDE SEQUENCE [LARGE SCALE GENOMIC DNA]</scope>
    <source>
        <strain evidence="1 2">CBS 10753</strain>
    </source>
</reference>
<keyword evidence="2" id="KW-1185">Reference proteome</keyword>
<accession>A0A8J5QAZ1</accession>
<evidence type="ECO:0000313" key="2">
    <source>
        <dbReference type="Proteomes" id="UP000694255"/>
    </source>
</evidence>
<protein>
    <submittedName>
        <fullName evidence="1">Uncharacterized protein</fullName>
    </submittedName>
</protein>
<organism evidence="1 2">
    <name type="scientific">[Candida] subhashii</name>
    <dbReference type="NCBI Taxonomy" id="561895"/>
    <lineage>
        <taxon>Eukaryota</taxon>
        <taxon>Fungi</taxon>
        <taxon>Dikarya</taxon>
        <taxon>Ascomycota</taxon>
        <taxon>Saccharomycotina</taxon>
        <taxon>Pichiomycetes</taxon>
        <taxon>Debaryomycetaceae</taxon>
        <taxon>Spathaspora</taxon>
    </lineage>
</organism>
<dbReference type="GeneID" id="73471344"/>
<dbReference type="Proteomes" id="UP000694255">
    <property type="component" value="Unassembled WGS sequence"/>
</dbReference>
<dbReference type="RefSeq" id="XP_049262174.1">
    <property type="nucleotide sequence ID" value="XM_049408514.1"/>
</dbReference>
<name>A0A8J5QAZ1_9ASCO</name>
<sequence length="336" mass="38941">MFSRISDRFHKSNNQKAKLLNFTEFYELDNPIKKQYFRGLFHKHQAGARKISQEFHQQLTSDTSSSIYSTEPSSSIYSDVAPANSNNISPYTQTDSYSIGNNRKSKLAAFKNKFIKSSRYDSDTNQPERSFKVLRVRKHVFEPSNGMDYYIDLYAPGATAPIRATSNNRKSFYMLNNDKEEEELMSQTREKITSFRDYMDNKAKKPIRVVRVKRSNPAATTTPVTATNKIHLYSVEDRFGNSSRYLTEIDITQGPIEVVGIKSQNQNQFKPQFKISKGEDRLADIERCWKQINVMMEDEDPFDQTIYGPGHASLHSMHCHRDMPRCQLPNCIRTHR</sequence>
<dbReference type="AlphaFoldDB" id="A0A8J5QAZ1"/>
<dbReference type="EMBL" id="JAGSYN010000187">
    <property type="protein sequence ID" value="KAG7661941.1"/>
    <property type="molecule type" value="Genomic_DNA"/>
</dbReference>
<evidence type="ECO:0000313" key="1">
    <source>
        <dbReference type="EMBL" id="KAG7661941.1"/>
    </source>
</evidence>
<comment type="caution">
    <text evidence="1">The sequence shown here is derived from an EMBL/GenBank/DDBJ whole genome shotgun (WGS) entry which is preliminary data.</text>
</comment>
<proteinExistence type="predicted"/>
<gene>
    <name evidence="1" type="ORF">J8A68_004544</name>
</gene>